<proteinExistence type="predicted"/>
<keyword evidence="1" id="KW-1133">Transmembrane helix</keyword>
<sequence>MSGMTAMIVSTLSGVLFGVAMAPYYHIRARQYNLPSWAEIKASV</sequence>
<keyword evidence="1" id="KW-0472">Membrane</keyword>
<name>A0A127PPA6_9BURK</name>
<keyword evidence="3" id="KW-1185">Reference proteome</keyword>
<dbReference type="InterPro" id="IPR045644">
    <property type="entry name" value="DUF6404"/>
</dbReference>
<accession>A0A127PPA6</accession>
<dbReference type="AlphaFoldDB" id="A0A127PPA6"/>
<evidence type="ECO:0000313" key="2">
    <source>
        <dbReference type="EMBL" id="AMP09496.1"/>
    </source>
</evidence>
<keyword evidence="1" id="KW-0812">Transmembrane</keyword>
<dbReference type="PATRIC" id="fig|279058.17.peg.1837"/>
<dbReference type="Proteomes" id="UP000071778">
    <property type="component" value="Chromosome"/>
</dbReference>
<protein>
    <submittedName>
        <fullName evidence="2">Putative membrane protein</fullName>
    </submittedName>
</protein>
<reference evidence="2 3" key="1">
    <citation type="submission" date="2015-11" db="EMBL/GenBank/DDBJ databases">
        <title>Exploring the genomic traits of fungus-feeding bacterial genus Collimonas.</title>
        <authorList>
            <person name="Song C."/>
            <person name="Schmidt R."/>
            <person name="de Jager V."/>
            <person name="Krzyzanowska D."/>
            <person name="Jongedijk E."/>
            <person name="Cankar K."/>
            <person name="Beekwilder J."/>
            <person name="van Veen A."/>
            <person name="de Boer W."/>
            <person name="van Veen J.A."/>
            <person name="Garbeva P."/>
        </authorList>
    </citation>
    <scope>NUCLEOTIDE SEQUENCE [LARGE SCALE GENOMIC DNA]</scope>
    <source>
        <strain evidence="2 3">Ter282</strain>
    </source>
</reference>
<dbReference type="Pfam" id="PF19942">
    <property type="entry name" value="DUF6404"/>
    <property type="match status" value="1"/>
</dbReference>
<feature type="transmembrane region" description="Helical" evidence="1">
    <location>
        <begin position="6"/>
        <end position="25"/>
    </location>
</feature>
<evidence type="ECO:0000313" key="3">
    <source>
        <dbReference type="Proteomes" id="UP000071778"/>
    </source>
</evidence>
<dbReference type="EMBL" id="CP013235">
    <property type="protein sequence ID" value="AMP09496.1"/>
    <property type="molecule type" value="Genomic_DNA"/>
</dbReference>
<gene>
    <name evidence="2" type="ORF">CAter282_1715</name>
</gene>
<evidence type="ECO:0000256" key="1">
    <source>
        <dbReference type="SAM" id="Phobius"/>
    </source>
</evidence>
<organism evidence="2 3">
    <name type="scientific">Collimonas arenae</name>
    <dbReference type="NCBI Taxonomy" id="279058"/>
    <lineage>
        <taxon>Bacteria</taxon>
        <taxon>Pseudomonadati</taxon>
        <taxon>Pseudomonadota</taxon>
        <taxon>Betaproteobacteria</taxon>
        <taxon>Burkholderiales</taxon>
        <taxon>Oxalobacteraceae</taxon>
        <taxon>Collimonas</taxon>
    </lineage>
</organism>